<keyword evidence="3" id="KW-0238">DNA-binding</keyword>
<dbReference type="InterPro" id="IPR000847">
    <property type="entry name" value="LysR_HTH_N"/>
</dbReference>
<accession>A0ABW4SQQ9</accession>
<reference evidence="8" key="1">
    <citation type="journal article" date="2019" name="Int. J. Syst. Evol. Microbiol.">
        <title>The Global Catalogue of Microorganisms (GCM) 10K type strain sequencing project: providing services to taxonomists for standard genome sequencing and annotation.</title>
        <authorList>
            <consortium name="The Broad Institute Genomics Platform"/>
            <consortium name="The Broad Institute Genome Sequencing Center for Infectious Disease"/>
            <person name="Wu L."/>
            <person name="Ma J."/>
        </authorList>
    </citation>
    <scope>NUCLEOTIDE SEQUENCE [LARGE SCALE GENOMIC DNA]</scope>
    <source>
        <strain evidence="8">ICMP 6774ER</strain>
    </source>
</reference>
<dbReference type="SUPFAM" id="SSF53850">
    <property type="entry name" value="Periplasmic binding protein-like II"/>
    <property type="match status" value="1"/>
</dbReference>
<feature type="compositionally biased region" description="Acidic residues" evidence="5">
    <location>
        <begin position="311"/>
        <end position="320"/>
    </location>
</feature>
<comment type="similarity">
    <text evidence="1">Belongs to the LysR transcriptional regulatory family.</text>
</comment>
<evidence type="ECO:0000259" key="6">
    <source>
        <dbReference type="PROSITE" id="PS50931"/>
    </source>
</evidence>
<keyword evidence="4" id="KW-0804">Transcription</keyword>
<evidence type="ECO:0000256" key="1">
    <source>
        <dbReference type="ARBA" id="ARBA00009437"/>
    </source>
</evidence>
<dbReference type="SUPFAM" id="SSF46785">
    <property type="entry name" value="Winged helix' DNA-binding domain"/>
    <property type="match status" value="1"/>
</dbReference>
<evidence type="ECO:0000256" key="3">
    <source>
        <dbReference type="ARBA" id="ARBA00023125"/>
    </source>
</evidence>
<dbReference type="PANTHER" id="PTHR30346:SF29">
    <property type="entry name" value="LYSR SUBSTRATE-BINDING"/>
    <property type="match status" value="1"/>
</dbReference>
<dbReference type="EMBL" id="JBHUFV010000007">
    <property type="protein sequence ID" value="MFD1930971.1"/>
    <property type="molecule type" value="Genomic_DNA"/>
</dbReference>
<evidence type="ECO:0000256" key="5">
    <source>
        <dbReference type="SAM" id="MobiDB-lite"/>
    </source>
</evidence>
<dbReference type="PRINTS" id="PR00039">
    <property type="entry name" value="HTHLYSR"/>
</dbReference>
<dbReference type="Proteomes" id="UP001597368">
    <property type="component" value="Unassembled WGS sequence"/>
</dbReference>
<dbReference type="InterPro" id="IPR005119">
    <property type="entry name" value="LysR_subst-bd"/>
</dbReference>
<gene>
    <name evidence="7" type="ORF">ACFSKW_05710</name>
</gene>
<organism evidence="7 8">
    <name type="scientific">Nonomuraea mangrovi</name>
    <dbReference type="NCBI Taxonomy" id="2316207"/>
    <lineage>
        <taxon>Bacteria</taxon>
        <taxon>Bacillati</taxon>
        <taxon>Actinomycetota</taxon>
        <taxon>Actinomycetes</taxon>
        <taxon>Streptosporangiales</taxon>
        <taxon>Streptosporangiaceae</taxon>
        <taxon>Nonomuraea</taxon>
    </lineage>
</organism>
<dbReference type="RefSeq" id="WP_379569883.1">
    <property type="nucleotide sequence ID" value="NZ_JBHUFV010000007.1"/>
</dbReference>
<dbReference type="Gene3D" id="1.10.10.10">
    <property type="entry name" value="Winged helix-like DNA-binding domain superfamily/Winged helix DNA-binding domain"/>
    <property type="match status" value="1"/>
</dbReference>
<proteinExistence type="inferred from homology"/>
<sequence>MIDLRQFQVLRAIAVNGSLAGAARQLHYGQPTISYHLGALEAHLGASLVERSPTGAVLTPIGALVLEHASVVLDRIEAVESDVEARREHGVSTLRIGAFTTAASRLLPGALRRSTEGTDVRIELTEAEPLELLTQVRARSLHCALTYGIGEGKSQYGADLHVETLFDDPYRLLLPAGHSHAEGAEPVDLALLADEGWIISSGSYDPSDHTLFATCHSLGFRPRIVLRADNYSVIHGFVGAGGAVALVPELALEKGHEVVARATVQGIGARRIQFVTLAGRRPPAVERLSAELHRQYGGDVESRGIPGGADGCEDATADST</sequence>
<keyword evidence="8" id="KW-1185">Reference proteome</keyword>
<dbReference type="InterPro" id="IPR036388">
    <property type="entry name" value="WH-like_DNA-bd_sf"/>
</dbReference>
<keyword evidence="2" id="KW-0805">Transcription regulation</keyword>
<dbReference type="PANTHER" id="PTHR30346">
    <property type="entry name" value="TRANSCRIPTIONAL DUAL REGULATOR HCAR-RELATED"/>
    <property type="match status" value="1"/>
</dbReference>
<name>A0ABW4SQQ9_9ACTN</name>
<dbReference type="InterPro" id="IPR036390">
    <property type="entry name" value="WH_DNA-bd_sf"/>
</dbReference>
<dbReference type="Pfam" id="PF03466">
    <property type="entry name" value="LysR_substrate"/>
    <property type="match status" value="1"/>
</dbReference>
<feature type="region of interest" description="Disordered" evidence="5">
    <location>
        <begin position="299"/>
        <end position="320"/>
    </location>
</feature>
<dbReference type="Gene3D" id="3.40.190.10">
    <property type="entry name" value="Periplasmic binding protein-like II"/>
    <property type="match status" value="2"/>
</dbReference>
<protein>
    <submittedName>
        <fullName evidence="7">LysR family transcriptional regulator</fullName>
    </submittedName>
</protein>
<evidence type="ECO:0000313" key="8">
    <source>
        <dbReference type="Proteomes" id="UP001597368"/>
    </source>
</evidence>
<evidence type="ECO:0000256" key="4">
    <source>
        <dbReference type="ARBA" id="ARBA00023163"/>
    </source>
</evidence>
<dbReference type="Pfam" id="PF00126">
    <property type="entry name" value="HTH_1"/>
    <property type="match status" value="1"/>
</dbReference>
<evidence type="ECO:0000256" key="2">
    <source>
        <dbReference type="ARBA" id="ARBA00023015"/>
    </source>
</evidence>
<feature type="domain" description="HTH lysR-type" evidence="6">
    <location>
        <begin position="2"/>
        <end position="59"/>
    </location>
</feature>
<evidence type="ECO:0000313" key="7">
    <source>
        <dbReference type="EMBL" id="MFD1930971.1"/>
    </source>
</evidence>
<comment type="caution">
    <text evidence="7">The sequence shown here is derived from an EMBL/GenBank/DDBJ whole genome shotgun (WGS) entry which is preliminary data.</text>
</comment>
<dbReference type="PROSITE" id="PS50931">
    <property type="entry name" value="HTH_LYSR"/>
    <property type="match status" value="1"/>
</dbReference>